<proteinExistence type="inferred from homology"/>
<dbReference type="Gene3D" id="3.30.1490.480">
    <property type="entry name" value="Endolytic murein transglycosylase"/>
    <property type="match status" value="2"/>
</dbReference>
<reference evidence="8 9" key="2">
    <citation type="submission" date="2019-09" db="EMBL/GenBank/DDBJ databases">
        <title>Complete Genome Sequence and Methylome Analysis of free living Spirochaetas.</title>
        <authorList>
            <person name="Leshcheva N."/>
            <person name="Mikheeva N."/>
        </authorList>
    </citation>
    <scope>NUCLEOTIDE SEQUENCE [LARGE SCALE GENOMIC DNA]</scope>
    <source>
        <strain evidence="8 9">P</strain>
    </source>
</reference>
<keyword evidence="6 7" id="KW-0961">Cell wall biogenesis/degradation</keyword>
<accession>A0A5C1QE77</accession>
<evidence type="ECO:0000256" key="4">
    <source>
        <dbReference type="ARBA" id="ARBA00023136"/>
    </source>
</evidence>
<keyword evidence="5 7" id="KW-0456">Lyase</keyword>
<feature type="site" description="Important for catalytic activity" evidence="7">
    <location>
        <position position="215"/>
    </location>
</feature>
<dbReference type="GO" id="GO:0071555">
    <property type="term" value="P:cell wall organization"/>
    <property type="evidence" value="ECO:0007669"/>
    <property type="project" value="UniProtKB-KW"/>
</dbReference>
<dbReference type="RefSeq" id="WP_149569125.1">
    <property type="nucleotide sequence ID" value="NZ_CP035807.1"/>
</dbReference>
<dbReference type="Proteomes" id="UP000323824">
    <property type="component" value="Chromosome"/>
</dbReference>
<dbReference type="EC" id="4.2.2.29" evidence="7"/>
<dbReference type="AlphaFoldDB" id="A0A5C1QE77"/>
<dbReference type="NCBIfam" id="TIGR00247">
    <property type="entry name" value="endolytic transglycosylase MltG"/>
    <property type="match status" value="1"/>
</dbReference>
<dbReference type="CDD" id="cd08010">
    <property type="entry name" value="MltG_like"/>
    <property type="match status" value="1"/>
</dbReference>
<keyword evidence="3 7" id="KW-1133">Transmembrane helix</keyword>
<name>A0A5C1QE77_9SPIO</name>
<dbReference type="KEGG" id="sper:EW093_14705"/>
<dbReference type="Pfam" id="PF02618">
    <property type="entry name" value="YceG"/>
    <property type="match status" value="1"/>
</dbReference>
<evidence type="ECO:0000256" key="6">
    <source>
        <dbReference type="ARBA" id="ARBA00023316"/>
    </source>
</evidence>
<dbReference type="PANTHER" id="PTHR30518:SF2">
    <property type="entry name" value="ENDOLYTIC MUREIN TRANSGLYCOSYLASE"/>
    <property type="match status" value="1"/>
</dbReference>
<keyword evidence="4 7" id="KW-0472">Membrane</keyword>
<evidence type="ECO:0000256" key="5">
    <source>
        <dbReference type="ARBA" id="ARBA00023239"/>
    </source>
</evidence>
<comment type="similarity">
    <text evidence="7">Belongs to the transglycosylase MltG family.</text>
</comment>
<keyword evidence="9" id="KW-1185">Reference proteome</keyword>
<dbReference type="PANTHER" id="PTHR30518">
    <property type="entry name" value="ENDOLYTIC MUREIN TRANSGLYCOSYLASE"/>
    <property type="match status" value="1"/>
</dbReference>
<evidence type="ECO:0000256" key="1">
    <source>
        <dbReference type="ARBA" id="ARBA00022475"/>
    </source>
</evidence>
<dbReference type="GO" id="GO:0008932">
    <property type="term" value="F:lytic endotransglycosylase activity"/>
    <property type="evidence" value="ECO:0007669"/>
    <property type="project" value="UniProtKB-UniRule"/>
</dbReference>
<dbReference type="EMBL" id="CP035807">
    <property type="protein sequence ID" value="QEN05891.1"/>
    <property type="molecule type" value="Genomic_DNA"/>
</dbReference>
<keyword evidence="2 7" id="KW-0812">Transmembrane</keyword>
<dbReference type="OrthoDB" id="9814591at2"/>
<dbReference type="GO" id="GO:0009252">
    <property type="term" value="P:peptidoglycan biosynthetic process"/>
    <property type="evidence" value="ECO:0007669"/>
    <property type="project" value="UniProtKB-UniRule"/>
</dbReference>
<sequence>MKNFFIFFSIIVLIATGFGIFYIVQSLEPQSQDTKKVSFFVEKGETLSSISSHLYEKSLIKDELVFKYYGIYKKYDAKLKEGEYEISPSHSVEEIYAILLEGRQQLISVTIPEGYTSSKIAKILEDKGVVSSDEFLEAIKNKNLLEVFNIPFDTAEGFLFPDTYSFQEDYPALLVVQSFLKNFFKNMDEIYPSYTKLTPKQLADKVILASIVEREYKSRSEVKKIASVFYNRLDKGMMLQSCATVMYVLTEEMGQDHRDRLFFDDLEVPSDYNTYQHVGLPPGAISNPGYYALEAAFHPDNTDFIFFVVRDRDKGLHRFSSKYSDHEAARLEYLSGFESKN</sequence>
<dbReference type="InterPro" id="IPR003770">
    <property type="entry name" value="MLTG-like"/>
</dbReference>
<evidence type="ECO:0000256" key="2">
    <source>
        <dbReference type="ARBA" id="ARBA00022692"/>
    </source>
</evidence>
<comment type="function">
    <text evidence="7">Functions as a peptidoglycan terminase that cleaves nascent peptidoglycan strands endolytically to terminate their elongation.</text>
</comment>
<comment type="catalytic activity">
    <reaction evidence="7">
        <text>a peptidoglycan chain = a peptidoglycan chain with N-acetyl-1,6-anhydromuramyl-[peptide] at the reducing end + a peptidoglycan chain with N-acetylglucosamine at the non-reducing end.</text>
        <dbReference type="EC" id="4.2.2.29"/>
    </reaction>
</comment>
<gene>
    <name evidence="7 8" type="primary">mltG</name>
    <name evidence="8" type="ORF">EW093_14705</name>
</gene>
<evidence type="ECO:0000313" key="8">
    <source>
        <dbReference type="EMBL" id="QEN05891.1"/>
    </source>
</evidence>
<dbReference type="GO" id="GO:0005886">
    <property type="term" value="C:plasma membrane"/>
    <property type="evidence" value="ECO:0007669"/>
    <property type="project" value="UniProtKB-UniRule"/>
</dbReference>
<evidence type="ECO:0000256" key="3">
    <source>
        <dbReference type="ARBA" id="ARBA00022989"/>
    </source>
</evidence>
<reference evidence="8 9" key="1">
    <citation type="submission" date="2019-02" db="EMBL/GenBank/DDBJ databases">
        <authorList>
            <person name="Fomenkov A."/>
            <person name="Dubinina G."/>
            <person name="Grabovich M."/>
            <person name="Vincze T."/>
            <person name="Roberts R.J."/>
        </authorList>
    </citation>
    <scope>NUCLEOTIDE SEQUENCE [LARGE SCALE GENOMIC DNA]</scope>
    <source>
        <strain evidence="8 9">P</strain>
    </source>
</reference>
<organism evidence="8 9">
    <name type="scientific">Thiospirochaeta perfilievii</name>
    <dbReference type="NCBI Taxonomy" id="252967"/>
    <lineage>
        <taxon>Bacteria</taxon>
        <taxon>Pseudomonadati</taxon>
        <taxon>Spirochaetota</taxon>
        <taxon>Spirochaetia</taxon>
        <taxon>Spirochaetales</taxon>
        <taxon>Spirochaetaceae</taxon>
        <taxon>Thiospirochaeta</taxon>
    </lineage>
</organism>
<protein>
    <recommendedName>
        <fullName evidence="7">Endolytic murein transglycosylase</fullName>
        <ecNumber evidence="7">4.2.2.29</ecNumber>
    </recommendedName>
    <alternativeName>
        <fullName evidence="7">Peptidoglycan lytic transglycosylase</fullName>
    </alternativeName>
    <alternativeName>
        <fullName evidence="7">Peptidoglycan polymerization terminase</fullName>
    </alternativeName>
</protein>
<evidence type="ECO:0000313" key="9">
    <source>
        <dbReference type="Proteomes" id="UP000323824"/>
    </source>
</evidence>
<keyword evidence="1 7" id="KW-1003">Cell membrane</keyword>
<evidence type="ECO:0000256" key="7">
    <source>
        <dbReference type="HAMAP-Rule" id="MF_02065"/>
    </source>
</evidence>
<dbReference type="HAMAP" id="MF_02065">
    <property type="entry name" value="MltG"/>
    <property type="match status" value="1"/>
</dbReference>